<feature type="non-terminal residue" evidence="2">
    <location>
        <position position="357"/>
    </location>
</feature>
<proteinExistence type="predicted"/>
<evidence type="ECO:0000313" key="2">
    <source>
        <dbReference type="EMBL" id="KAJ2926748.1"/>
    </source>
</evidence>
<evidence type="ECO:0000256" key="1">
    <source>
        <dbReference type="SAM" id="MobiDB-lite"/>
    </source>
</evidence>
<feature type="region of interest" description="Disordered" evidence="1">
    <location>
        <begin position="1"/>
        <end position="264"/>
    </location>
</feature>
<dbReference type="OrthoDB" id="10445291at2759"/>
<feature type="compositionally biased region" description="Low complexity" evidence="1">
    <location>
        <begin position="212"/>
        <end position="221"/>
    </location>
</feature>
<dbReference type="EMBL" id="JANBPK010001047">
    <property type="protein sequence ID" value="KAJ2926748.1"/>
    <property type="molecule type" value="Genomic_DNA"/>
</dbReference>
<comment type="caution">
    <text evidence="2">The sequence shown here is derived from an EMBL/GenBank/DDBJ whole genome shotgun (WGS) entry which is preliminary data.</text>
</comment>
<feature type="compositionally biased region" description="Polar residues" evidence="1">
    <location>
        <begin position="62"/>
        <end position="86"/>
    </location>
</feature>
<evidence type="ECO:0000313" key="3">
    <source>
        <dbReference type="Proteomes" id="UP001140091"/>
    </source>
</evidence>
<feature type="compositionally biased region" description="Basic and acidic residues" evidence="1">
    <location>
        <begin position="87"/>
        <end position="98"/>
    </location>
</feature>
<organism evidence="2 3">
    <name type="scientific">Candolleomyces eurysporus</name>
    <dbReference type="NCBI Taxonomy" id="2828524"/>
    <lineage>
        <taxon>Eukaryota</taxon>
        <taxon>Fungi</taxon>
        <taxon>Dikarya</taxon>
        <taxon>Basidiomycota</taxon>
        <taxon>Agaricomycotina</taxon>
        <taxon>Agaricomycetes</taxon>
        <taxon>Agaricomycetidae</taxon>
        <taxon>Agaricales</taxon>
        <taxon>Agaricineae</taxon>
        <taxon>Psathyrellaceae</taxon>
        <taxon>Candolleomyces</taxon>
    </lineage>
</organism>
<keyword evidence="3" id="KW-1185">Reference proteome</keyword>
<feature type="compositionally biased region" description="Polar residues" evidence="1">
    <location>
        <begin position="122"/>
        <end position="134"/>
    </location>
</feature>
<reference evidence="2" key="1">
    <citation type="submission" date="2022-06" db="EMBL/GenBank/DDBJ databases">
        <title>Genome Sequence of Candolleomyces eurysporus.</title>
        <authorList>
            <person name="Buettner E."/>
        </authorList>
    </citation>
    <scope>NUCLEOTIDE SEQUENCE</scope>
    <source>
        <strain evidence="2">VTCC 930004</strain>
    </source>
</reference>
<protein>
    <submittedName>
        <fullName evidence="2">Uncharacterized protein</fullName>
    </submittedName>
</protein>
<feature type="compositionally biased region" description="Low complexity" evidence="1">
    <location>
        <begin position="35"/>
        <end position="46"/>
    </location>
</feature>
<gene>
    <name evidence="2" type="ORF">H1R20_g10321</name>
</gene>
<feature type="compositionally biased region" description="Basic and acidic residues" evidence="1">
    <location>
        <begin position="48"/>
        <end position="58"/>
    </location>
</feature>
<dbReference type="Proteomes" id="UP001140091">
    <property type="component" value="Unassembled WGS sequence"/>
</dbReference>
<sequence length="357" mass="39475">MPRDNPENCKFFQWKDHILPVEGSPGSPPKPYGNTPSGGPTTSASSTRKRDIDTREGVDYSLTPSQKRQRIIQQELSRMTPSGSSTENRDNDMWESVDHPLTPSKKRQRIIQQELSKLHKPSPSNGFRRSASSEVEQRKPFGGAMAASQPPSTPAKWSERTNYDGGRSHNAQSAAGLTHSGVSHPIPGSPGDPFTQFDDDDWDMLLPPPSQAPSSQQTASQGMGLRGSHILGSPPPLPSPLSKHPRASNAVDKMYPGSSETLGEHANITPVARKLDFGVPSPSQGDFTLEEIDQMIKYNLEQANDNEKVARTYRENAKCLEGLKAHVERLERKRKAAEQRAMWQADHISKLMKEIEE</sequence>
<dbReference type="AlphaFoldDB" id="A0A9W8J9M0"/>
<accession>A0A9W8J9M0</accession>
<name>A0A9W8J9M0_9AGAR</name>
<feature type="compositionally biased region" description="Basic and acidic residues" evidence="1">
    <location>
        <begin position="1"/>
        <end position="19"/>
    </location>
</feature>